<reference evidence="1" key="1">
    <citation type="submission" date="2018-05" db="EMBL/GenBank/DDBJ databases">
        <authorList>
            <person name="Lanie J.A."/>
            <person name="Ng W.-L."/>
            <person name="Kazmierczak K.M."/>
            <person name="Andrzejewski T.M."/>
            <person name="Davidsen T.M."/>
            <person name="Wayne K.J."/>
            <person name="Tettelin H."/>
            <person name="Glass J.I."/>
            <person name="Rusch D."/>
            <person name="Podicherti R."/>
            <person name="Tsui H.-C.T."/>
            <person name="Winkler M.E."/>
        </authorList>
    </citation>
    <scope>NUCLEOTIDE SEQUENCE</scope>
</reference>
<dbReference type="InterPro" id="IPR021289">
    <property type="entry name" value="UvsY"/>
</dbReference>
<accession>A0A381W738</accession>
<name>A0A381W738_9ZZZZ</name>
<protein>
    <recommendedName>
        <fullName evidence="2">UvsY</fullName>
    </recommendedName>
</protein>
<gene>
    <name evidence="1" type="ORF">METZ01_LOCUS101214</name>
</gene>
<dbReference type="Pfam" id="PF11056">
    <property type="entry name" value="UvsY"/>
    <property type="match status" value="1"/>
</dbReference>
<dbReference type="AlphaFoldDB" id="A0A381W738"/>
<evidence type="ECO:0008006" key="2">
    <source>
        <dbReference type="Google" id="ProtNLM"/>
    </source>
</evidence>
<dbReference type="EMBL" id="UINC01010913">
    <property type="protein sequence ID" value="SVA48360.1"/>
    <property type="molecule type" value="Genomic_DNA"/>
</dbReference>
<organism evidence="1">
    <name type="scientific">marine metagenome</name>
    <dbReference type="NCBI Taxonomy" id="408172"/>
    <lineage>
        <taxon>unclassified sequences</taxon>
        <taxon>metagenomes</taxon>
        <taxon>ecological metagenomes</taxon>
    </lineage>
</organism>
<evidence type="ECO:0000313" key="1">
    <source>
        <dbReference type="EMBL" id="SVA48360.1"/>
    </source>
</evidence>
<proteinExistence type="predicted"/>
<sequence>MNMNELKEMCLKDTKIDGVDLDGYSISIPEIANKYHQLRHDEKNLLRFLQSQFKVLKLQKWKYYSGKADPSEYEAKPFDLKVLKNDMDLFLDSDEDLLLAKNKIDEQEEKIKLIEDTTRLIQNASFNINNAIKWKKFMSGDLT</sequence>